<dbReference type="SMART" id="SM00530">
    <property type="entry name" value="HTH_XRE"/>
    <property type="match status" value="1"/>
</dbReference>
<dbReference type="AlphaFoldDB" id="A0AAD0HL24"/>
<dbReference type="SUPFAM" id="SSF47413">
    <property type="entry name" value="lambda repressor-like DNA-binding domains"/>
    <property type="match status" value="1"/>
</dbReference>
<dbReference type="Gene3D" id="1.10.260.40">
    <property type="entry name" value="lambda repressor-like DNA-binding domains"/>
    <property type="match status" value="1"/>
</dbReference>
<organism evidence="3 4">
    <name type="scientific">Bacillus pumilus</name>
    <name type="common">Bacillus mesentericus</name>
    <dbReference type="NCBI Taxonomy" id="1408"/>
    <lineage>
        <taxon>Bacteria</taxon>
        <taxon>Bacillati</taxon>
        <taxon>Bacillota</taxon>
        <taxon>Bacilli</taxon>
        <taxon>Bacillales</taxon>
        <taxon>Bacillaceae</taxon>
        <taxon>Bacillus</taxon>
    </lineage>
</organism>
<evidence type="ECO:0000256" key="1">
    <source>
        <dbReference type="ARBA" id="ARBA00023125"/>
    </source>
</evidence>
<sequence length="116" mass="13116">MLSKRIKSVRKDKGLTQEELAKRLNTTKGTISNYENGHSTPSNVMLKDLADVLNTTTDFLLGRTENIASAHNVYDSDLQIAFNEVSNFSKEARQETISFINYIKQKEKMKGSKSKD</sequence>
<keyword evidence="1" id="KW-0238">DNA-binding</keyword>
<gene>
    <name evidence="3" type="ORF">C5695_05090</name>
</gene>
<dbReference type="GO" id="GO:0003677">
    <property type="term" value="F:DNA binding"/>
    <property type="evidence" value="ECO:0007669"/>
    <property type="project" value="UniProtKB-KW"/>
</dbReference>
<dbReference type="Pfam" id="PF01381">
    <property type="entry name" value="HTH_3"/>
    <property type="match status" value="1"/>
</dbReference>
<accession>A0AAD0HL24</accession>
<feature type="domain" description="HTH cro/C1-type" evidence="2">
    <location>
        <begin position="6"/>
        <end position="60"/>
    </location>
</feature>
<dbReference type="InterPro" id="IPR010982">
    <property type="entry name" value="Lambda_DNA-bd_dom_sf"/>
</dbReference>
<evidence type="ECO:0000259" key="2">
    <source>
        <dbReference type="PROSITE" id="PS50943"/>
    </source>
</evidence>
<dbReference type="PANTHER" id="PTHR46558">
    <property type="entry name" value="TRACRIPTIONAL REGULATORY PROTEIN-RELATED-RELATED"/>
    <property type="match status" value="1"/>
</dbReference>
<evidence type="ECO:0000313" key="4">
    <source>
        <dbReference type="Proteomes" id="UP000264960"/>
    </source>
</evidence>
<evidence type="ECO:0000313" key="3">
    <source>
        <dbReference type="EMBL" id="AVM23231.1"/>
    </source>
</evidence>
<dbReference type="CDD" id="cd00093">
    <property type="entry name" value="HTH_XRE"/>
    <property type="match status" value="1"/>
</dbReference>
<reference evidence="3 4" key="1">
    <citation type="submission" date="2018-02" db="EMBL/GenBank/DDBJ databases">
        <title>The complete genome of two Bacillus pumilus strains from Cuatro Cienegas, Coahuila, Mexico.</title>
        <authorList>
            <person name="Zarza E."/>
            <person name="Alcaraz L.D."/>
            <person name="Aguilar-Salinas B."/>
            <person name="Islas A."/>
            <person name="Olmedo-Alvarez G."/>
        </authorList>
    </citation>
    <scope>NUCLEOTIDE SEQUENCE [LARGE SCALE GENOMIC DNA]</scope>
    <source>
        <strain evidence="3 4">145</strain>
    </source>
</reference>
<dbReference type="Proteomes" id="UP000264960">
    <property type="component" value="Chromosome"/>
</dbReference>
<dbReference type="EMBL" id="CP027116">
    <property type="protein sequence ID" value="AVM23231.1"/>
    <property type="molecule type" value="Genomic_DNA"/>
</dbReference>
<dbReference type="InterPro" id="IPR001387">
    <property type="entry name" value="Cro/C1-type_HTH"/>
</dbReference>
<dbReference type="RefSeq" id="WP_117729745.1">
    <property type="nucleotide sequence ID" value="NZ_CP027116.1"/>
</dbReference>
<dbReference type="PROSITE" id="PS50943">
    <property type="entry name" value="HTH_CROC1"/>
    <property type="match status" value="1"/>
</dbReference>
<name>A0AAD0HL24_BACPU</name>
<proteinExistence type="predicted"/>
<dbReference type="PANTHER" id="PTHR46558:SF11">
    <property type="entry name" value="HTH-TYPE TRANSCRIPTIONAL REGULATOR XRE"/>
    <property type="match status" value="1"/>
</dbReference>
<protein>
    <submittedName>
        <fullName evidence="3">Transcriptional regulator</fullName>
    </submittedName>
</protein>